<evidence type="ECO:0000256" key="1">
    <source>
        <dbReference type="ARBA" id="ARBA00007430"/>
    </source>
</evidence>
<feature type="transmembrane region" description="Helical" evidence="3">
    <location>
        <begin position="72"/>
        <end position="96"/>
    </location>
</feature>
<proteinExistence type="inferred from homology"/>
<organism evidence="5 6">
    <name type="scientific">Pararoseomonas baculiformis</name>
    <dbReference type="NCBI Taxonomy" id="2820812"/>
    <lineage>
        <taxon>Bacteria</taxon>
        <taxon>Pseudomonadati</taxon>
        <taxon>Pseudomonadota</taxon>
        <taxon>Alphaproteobacteria</taxon>
        <taxon>Acetobacterales</taxon>
        <taxon>Acetobacteraceae</taxon>
        <taxon>Pararoseomonas</taxon>
    </lineage>
</organism>
<dbReference type="PANTHER" id="PTHR43318:SF1">
    <property type="entry name" value="POLYSACCHARIDE BIOSYNTHESIS PROTEIN EPSC-RELATED"/>
    <property type="match status" value="1"/>
</dbReference>
<evidence type="ECO:0000313" key="6">
    <source>
        <dbReference type="Proteomes" id="UP000681594"/>
    </source>
</evidence>
<name>A0ABS4AJ99_9PROT</name>
<protein>
    <submittedName>
        <fullName evidence="5">Polysaccharide biosynthesis protein</fullName>
    </submittedName>
</protein>
<gene>
    <name evidence="5" type="ORF">J8J14_17585</name>
</gene>
<dbReference type="PANTHER" id="PTHR43318">
    <property type="entry name" value="UDP-N-ACETYLGLUCOSAMINE 4,6-DEHYDRATASE"/>
    <property type="match status" value="1"/>
</dbReference>
<feature type="transmembrane region" description="Helical" evidence="3">
    <location>
        <begin position="41"/>
        <end position="60"/>
    </location>
</feature>
<keyword evidence="6" id="KW-1185">Reference proteome</keyword>
<evidence type="ECO:0000256" key="3">
    <source>
        <dbReference type="SAM" id="Phobius"/>
    </source>
</evidence>
<comment type="similarity">
    <text evidence="1">Belongs to the polysaccharide synthase family.</text>
</comment>
<evidence type="ECO:0000259" key="4">
    <source>
        <dbReference type="Pfam" id="PF02719"/>
    </source>
</evidence>
<dbReference type="Proteomes" id="UP000681594">
    <property type="component" value="Unassembled WGS sequence"/>
</dbReference>
<sequence>MAPQRILLNLGLDLALAALALPAALWLAAPGQWPPMGWWPGGLAGALAAFAAAALPLRLPRQYWRYAGLPDLLPVLGASALAAALFWVGLLVLGGWRPANAAFPVLHAGVMAALVGSARLMGRLRSAHRAGPGSDLPAQPVLLAGSGDTADLFIRALIAQRAPGYRVEGILAPRARQRGRRILGVPILGAVEDAGAVLDALRTDGRLPALLVLTDPALSGAALESLLDAADRHGVPLRRAPRPTALDPATARPQAQRRMDLRPVSIEELLDRPQVPLDREGMARLIQGRRVLVTGAGGTIGSELSRQIAALGPSTLTLLDHGEFALYEIDLELSESHPGVARRPVLADVRDEPRLRRLMEDIRPELVFHAAALKHVPMVENDPLEGLLTNVLGTRLIADAARANGCRAMVFISTDKAVNPTSVMGASKRLAEMYCQALDVAARQGGGMRCVTVRFGNVLGSTGSVVPLFRRQLERGGPLTVTHPDMRRYFMTVREAVGLVLQASVIGAEDRADQPKELADGGIFVLDMGKPVKIVDLARRMIRLAGLQPEVDVEIRFTGLRPGEKLFEELFHGQEPPRPTGFPGLLVATPRTADAALVGRAIDEVSAAARGGQARLALAGLARLVPEFEHAPNAPAAGRA</sequence>
<keyword evidence="3" id="KW-1133">Transmembrane helix</keyword>
<evidence type="ECO:0000256" key="2">
    <source>
        <dbReference type="SAM" id="MobiDB-lite"/>
    </source>
</evidence>
<feature type="domain" description="Polysaccharide biosynthesis protein CapD-like" evidence="4">
    <location>
        <begin position="291"/>
        <end position="585"/>
    </location>
</feature>
<feature type="transmembrane region" description="Helical" evidence="3">
    <location>
        <begin position="7"/>
        <end position="29"/>
    </location>
</feature>
<keyword evidence="3" id="KW-0812">Transmembrane</keyword>
<reference evidence="5 6" key="1">
    <citation type="submission" date="2021-03" db="EMBL/GenBank/DDBJ databases">
        <authorList>
            <person name="So Y."/>
        </authorList>
    </citation>
    <scope>NUCLEOTIDE SEQUENCE [LARGE SCALE GENOMIC DNA]</scope>
    <source>
        <strain evidence="5 6">SSH11</strain>
    </source>
</reference>
<dbReference type="InterPro" id="IPR003869">
    <property type="entry name" value="Polysac_CapD-like"/>
</dbReference>
<comment type="caution">
    <text evidence="5">The sequence shown here is derived from an EMBL/GenBank/DDBJ whole genome shotgun (WGS) entry which is preliminary data.</text>
</comment>
<dbReference type="InterPro" id="IPR051203">
    <property type="entry name" value="Polysaccharide_Synthase-Rel"/>
</dbReference>
<feature type="region of interest" description="Disordered" evidence="2">
    <location>
        <begin position="237"/>
        <end position="256"/>
    </location>
</feature>
<dbReference type="EMBL" id="JAGIZB010000018">
    <property type="protein sequence ID" value="MBP0446590.1"/>
    <property type="molecule type" value="Genomic_DNA"/>
</dbReference>
<dbReference type="InterPro" id="IPR036291">
    <property type="entry name" value="NAD(P)-bd_dom_sf"/>
</dbReference>
<dbReference type="SUPFAM" id="SSF51735">
    <property type="entry name" value="NAD(P)-binding Rossmann-fold domains"/>
    <property type="match status" value="1"/>
</dbReference>
<dbReference type="CDD" id="cd05237">
    <property type="entry name" value="UDP_invert_4-6DH_SDR_e"/>
    <property type="match status" value="1"/>
</dbReference>
<evidence type="ECO:0000313" key="5">
    <source>
        <dbReference type="EMBL" id="MBP0446590.1"/>
    </source>
</evidence>
<dbReference type="Pfam" id="PF02719">
    <property type="entry name" value="Polysacc_synt_2"/>
    <property type="match status" value="1"/>
</dbReference>
<dbReference type="RefSeq" id="WP_209380853.1">
    <property type="nucleotide sequence ID" value="NZ_JAGIZB010000018.1"/>
</dbReference>
<dbReference type="Gene3D" id="3.40.50.720">
    <property type="entry name" value="NAD(P)-binding Rossmann-like Domain"/>
    <property type="match status" value="2"/>
</dbReference>
<keyword evidence="3" id="KW-0472">Membrane</keyword>
<accession>A0ABS4AJ99</accession>